<dbReference type="GO" id="GO:0003688">
    <property type="term" value="F:DNA replication origin binding"/>
    <property type="evidence" value="ECO:0007669"/>
    <property type="project" value="TreeGrafter"/>
</dbReference>
<dbReference type="InterPro" id="IPR006172">
    <property type="entry name" value="DNA-dir_DNA_pol_B"/>
</dbReference>
<evidence type="ECO:0000256" key="4">
    <source>
        <dbReference type="ARBA" id="ARBA00022695"/>
    </source>
</evidence>
<dbReference type="FunFam" id="1.10.132.60:FF:000004">
    <property type="entry name" value="DNA polymerase"/>
    <property type="match status" value="1"/>
</dbReference>
<dbReference type="CDD" id="cd05532">
    <property type="entry name" value="POLBc_alpha"/>
    <property type="match status" value="1"/>
</dbReference>
<evidence type="ECO:0000256" key="9">
    <source>
        <dbReference type="ARBA" id="ARBA00022932"/>
    </source>
</evidence>
<dbReference type="NCBIfam" id="TIGR00592">
    <property type="entry name" value="pol2"/>
    <property type="match status" value="1"/>
</dbReference>
<dbReference type="SMART" id="SM00486">
    <property type="entry name" value="POLBc"/>
    <property type="match status" value="1"/>
</dbReference>
<protein>
    <recommendedName>
        <fullName evidence="12">DNA polymerase</fullName>
        <ecNumber evidence="12">2.7.7.7</ecNumber>
    </recommendedName>
</protein>
<dbReference type="Gene3D" id="1.10.287.690">
    <property type="entry name" value="Helix hairpin bin"/>
    <property type="match status" value="1"/>
</dbReference>
<dbReference type="InterPro" id="IPR042087">
    <property type="entry name" value="DNA_pol_B_thumb"/>
</dbReference>
<feature type="region of interest" description="Disordered" evidence="13">
    <location>
        <begin position="157"/>
        <end position="281"/>
    </location>
</feature>
<keyword evidence="8" id="KW-0862">Zinc</keyword>
<dbReference type="InterPro" id="IPR045846">
    <property type="entry name" value="POLBc_alpha"/>
</dbReference>
<dbReference type="PANTHER" id="PTHR45861">
    <property type="entry name" value="DNA POLYMERASE ALPHA CATALYTIC SUBUNIT"/>
    <property type="match status" value="1"/>
</dbReference>
<feature type="compositionally biased region" description="Gly residues" evidence="13">
    <location>
        <begin position="223"/>
        <end position="234"/>
    </location>
</feature>
<comment type="subcellular location">
    <subcellularLocation>
        <location evidence="1">Nucleus</location>
    </subcellularLocation>
</comment>
<dbReference type="SUPFAM" id="SSF56672">
    <property type="entry name" value="DNA/RNA polymerases"/>
    <property type="match status" value="1"/>
</dbReference>
<feature type="region of interest" description="Disordered" evidence="13">
    <location>
        <begin position="621"/>
        <end position="645"/>
    </location>
</feature>
<evidence type="ECO:0000256" key="5">
    <source>
        <dbReference type="ARBA" id="ARBA00022705"/>
    </source>
</evidence>
<keyword evidence="6" id="KW-0479">Metal-binding</keyword>
<name>A0A0G4G732_9ALVE</name>
<keyword evidence="9 12" id="KW-0239">DNA-directed DNA polymerase</keyword>
<dbReference type="EMBL" id="CDMZ01000923">
    <property type="protein sequence ID" value="CEM24029.1"/>
    <property type="molecule type" value="Genomic_DNA"/>
</dbReference>
<dbReference type="InterPro" id="IPR043502">
    <property type="entry name" value="DNA/RNA_pol_sf"/>
</dbReference>
<feature type="domain" description="DNA-directed DNA polymerase family B exonuclease" evidence="15">
    <location>
        <begin position="654"/>
        <end position="834"/>
    </location>
</feature>
<keyword evidence="11" id="KW-0539">Nucleus</keyword>
<feature type="region of interest" description="Disordered" evidence="13">
    <location>
        <begin position="1"/>
        <end position="34"/>
    </location>
</feature>
<dbReference type="GO" id="GO:0000166">
    <property type="term" value="F:nucleotide binding"/>
    <property type="evidence" value="ECO:0007669"/>
    <property type="project" value="InterPro"/>
</dbReference>
<feature type="compositionally biased region" description="Basic and acidic residues" evidence="13">
    <location>
        <begin position="254"/>
        <end position="263"/>
    </location>
</feature>
<feature type="domain" description="DNA-directed DNA polymerase family B multifunctional" evidence="14">
    <location>
        <begin position="931"/>
        <end position="1412"/>
    </location>
</feature>
<dbReference type="GO" id="GO:0003887">
    <property type="term" value="F:DNA-directed DNA polymerase activity"/>
    <property type="evidence" value="ECO:0007669"/>
    <property type="project" value="UniProtKB-KW"/>
</dbReference>
<dbReference type="Pfam" id="PF00136">
    <property type="entry name" value="DNA_pol_B"/>
    <property type="match status" value="1"/>
</dbReference>
<evidence type="ECO:0000256" key="13">
    <source>
        <dbReference type="SAM" id="MobiDB-lite"/>
    </source>
</evidence>
<evidence type="ECO:0000256" key="8">
    <source>
        <dbReference type="ARBA" id="ARBA00022833"/>
    </source>
</evidence>
<keyword evidence="5 12" id="KW-0235">DNA replication</keyword>
<keyword evidence="3 12" id="KW-0808">Transferase</keyword>
<dbReference type="GO" id="GO:0006272">
    <property type="term" value="P:leading strand elongation"/>
    <property type="evidence" value="ECO:0007669"/>
    <property type="project" value="TreeGrafter"/>
</dbReference>
<organism evidence="17">
    <name type="scientific">Chromera velia CCMP2878</name>
    <dbReference type="NCBI Taxonomy" id="1169474"/>
    <lineage>
        <taxon>Eukaryota</taxon>
        <taxon>Sar</taxon>
        <taxon>Alveolata</taxon>
        <taxon>Colpodellida</taxon>
        <taxon>Chromeraceae</taxon>
        <taxon>Chromera</taxon>
    </lineage>
</organism>
<dbReference type="PANTHER" id="PTHR45861:SF1">
    <property type="entry name" value="DNA POLYMERASE ALPHA CATALYTIC SUBUNIT"/>
    <property type="match status" value="1"/>
</dbReference>
<dbReference type="Pfam" id="PF03104">
    <property type="entry name" value="DNA_pol_B_exo1"/>
    <property type="match status" value="1"/>
</dbReference>
<keyword evidence="4 12" id="KW-0548">Nucleotidyltransferase</keyword>
<feature type="region of interest" description="Disordered" evidence="13">
    <location>
        <begin position="314"/>
        <end position="339"/>
    </location>
</feature>
<dbReference type="SUPFAM" id="SSF53098">
    <property type="entry name" value="Ribonuclease H-like"/>
    <property type="match status" value="1"/>
</dbReference>
<evidence type="ECO:0000256" key="6">
    <source>
        <dbReference type="ARBA" id="ARBA00022723"/>
    </source>
</evidence>
<dbReference type="InterPro" id="IPR006134">
    <property type="entry name" value="DNA-dir_DNA_pol_B_multi_dom"/>
</dbReference>
<feature type="non-terminal residue" evidence="17">
    <location>
        <position position="1667"/>
    </location>
</feature>
<evidence type="ECO:0000256" key="12">
    <source>
        <dbReference type="RuleBase" id="RU000442"/>
    </source>
</evidence>
<dbReference type="GO" id="GO:0003697">
    <property type="term" value="F:single-stranded DNA binding"/>
    <property type="evidence" value="ECO:0007669"/>
    <property type="project" value="TreeGrafter"/>
</dbReference>
<feature type="region of interest" description="Disordered" evidence="13">
    <location>
        <begin position="50"/>
        <end position="93"/>
    </location>
</feature>
<dbReference type="GO" id="GO:0005658">
    <property type="term" value="C:alpha DNA polymerase:primase complex"/>
    <property type="evidence" value="ECO:0007669"/>
    <property type="project" value="TreeGrafter"/>
</dbReference>
<feature type="compositionally biased region" description="Acidic residues" evidence="13">
    <location>
        <begin position="74"/>
        <end position="83"/>
    </location>
</feature>
<dbReference type="InterPro" id="IPR038256">
    <property type="entry name" value="Pol_alpha_znc_sf"/>
</dbReference>
<keyword evidence="10 12" id="KW-0238">DNA-binding</keyword>
<evidence type="ECO:0000256" key="1">
    <source>
        <dbReference type="ARBA" id="ARBA00004123"/>
    </source>
</evidence>
<dbReference type="InterPro" id="IPR023211">
    <property type="entry name" value="DNA_pol_palm_dom_sf"/>
</dbReference>
<dbReference type="GO" id="GO:0008270">
    <property type="term" value="F:zinc ion binding"/>
    <property type="evidence" value="ECO:0007669"/>
    <property type="project" value="UniProtKB-KW"/>
</dbReference>
<evidence type="ECO:0000256" key="10">
    <source>
        <dbReference type="ARBA" id="ARBA00023125"/>
    </source>
</evidence>
<dbReference type="Pfam" id="PF12254">
    <property type="entry name" value="DNA_pol_alpha_N"/>
    <property type="match status" value="1"/>
</dbReference>
<evidence type="ECO:0000256" key="3">
    <source>
        <dbReference type="ARBA" id="ARBA00022679"/>
    </source>
</evidence>
<dbReference type="PROSITE" id="PS00116">
    <property type="entry name" value="DNA_POLYMERASE_B"/>
    <property type="match status" value="1"/>
</dbReference>
<evidence type="ECO:0000256" key="11">
    <source>
        <dbReference type="ARBA" id="ARBA00023242"/>
    </source>
</evidence>
<accession>A0A0G4G732</accession>
<evidence type="ECO:0000259" key="15">
    <source>
        <dbReference type="Pfam" id="PF03104"/>
    </source>
</evidence>
<dbReference type="Gene3D" id="1.10.132.60">
    <property type="entry name" value="DNA polymerase family B, C-terminal domain"/>
    <property type="match status" value="1"/>
</dbReference>
<dbReference type="InterPro" id="IPR036397">
    <property type="entry name" value="RNaseH_sf"/>
</dbReference>
<comment type="catalytic activity">
    <reaction evidence="12">
        <text>DNA(n) + a 2'-deoxyribonucleoside 5'-triphosphate = DNA(n+1) + diphosphate</text>
        <dbReference type="Rhea" id="RHEA:22508"/>
        <dbReference type="Rhea" id="RHEA-COMP:17339"/>
        <dbReference type="Rhea" id="RHEA-COMP:17340"/>
        <dbReference type="ChEBI" id="CHEBI:33019"/>
        <dbReference type="ChEBI" id="CHEBI:61560"/>
        <dbReference type="ChEBI" id="CHEBI:173112"/>
        <dbReference type="EC" id="2.7.7.7"/>
    </reaction>
</comment>
<dbReference type="Gene3D" id="3.30.420.10">
    <property type="entry name" value="Ribonuclease H-like superfamily/Ribonuclease H"/>
    <property type="match status" value="1"/>
</dbReference>
<keyword evidence="7" id="KW-0863">Zinc-finger</keyword>
<dbReference type="GO" id="GO:0006273">
    <property type="term" value="P:lagging strand elongation"/>
    <property type="evidence" value="ECO:0007669"/>
    <property type="project" value="TreeGrafter"/>
</dbReference>
<dbReference type="Gene3D" id="1.10.3200.20">
    <property type="entry name" value="DNA Polymerase alpha, zinc finger"/>
    <property type="match status" value="1"/>
</dbReference>
<evidence type="ECO:0000259" key="14">
    <source>
        <dbReference type="Pfam" id="PF00136"/>
    </source>
</evidence>
<proteinExistence type="inferred from homology"/>
<dbReference type="PRINTS" id="PR00106">
    <property type="entry name" value="DNAPOLB"/>
</dbReference>
<evidence type="ECO:0000256" key="2">
    <source>
        <dbReference type="ARBA" id="ARBA00005755"/>
    </source>
</evidence>
<evidence type="ECO:0000259" key="16">
    <source>
        <dbReference type="Pfam" id="PF12254"/>
    </source>
</evidence>
<dbReference type="GO" id="GO:0003682">
    <property type="term" value="F:chromatin binding"/>
    <property type="evidence" value="ECO:0007669"/>
    <property type="project" value="TreeGrafter"/>
</dbReference>
<feature type="compositionally biased region" description="Acidic residues" evidence="13">
    <location>
        <begin position="985"/>
        <end position="995"/>
    </location>
</feature>
<evidence type="ECO:0000313" key="17">
    <source>
        <dbReference type="EMBL" id="CEM24029.1"/>
    </source>
</evidence>
<dbReference type="Gene3D" id="2.40.50.730">
    <property type="match status" value="2"/>
</dbReference>
<dbReference type="EC" id="2.7.7.7" evidence="12"/>
<dbReference type="InterPro" id="IPR012337">
    <property type="entry name" value="RNaseH-like_sf"/>
</dbReference>
<sequence>MKSRKQAQNEALARLRAKREGKQVETKEDEGNEDLFETIDEAEYEERVKERRKNQFVEDEDGLGYADDGREIFEDGSEGERDDEGIKNNKGLLAKGGNKVKKQVDLGDTTGMKPVGELFAKMAAKAQAAPGGISKKETKALYKENDRHADADLEAKLRMLDEDESEEEDQARAEEEKKKQQRLIMQTAQARAANKKHKNGPAYVPAKGGVSHNPWDALDEVAGGAGRFEGAGLDGEGRPKRGSNEGGTMPVKRLRFEGDRSADTDETMAPSDDLPGGGEDDDIIMEHRQERARTRETKLRIPTGGLQFIDEDVEETEGHQGGEGAAAASAGADGKETAGPSGAFSNAIKSNVSESVPVCADGSLPFYLVDLWEDSTTGRVFLFGKVWGAPACSPFDPAKGSREPPKSCCVVVKNMERCLYLKLPEDDEGEEGNMNEKARLAKAAFDGVRKQRGCKMYKMKAVGRNYAFDAPGMTRGTDQGFVKLHYPAAHSEANKEVLPGDPSNDRYPPPDFSLSSSGEGWNRVVQEYDEEDGGGQHVVEAFSHVFGARQSLIELFLVKRRIMGPSWLKISGFKEVPESRKVSWCAHEVTVEGAKSVRRWNAQKAHQDFNQEELEQWEEAMQQAQEAEEEDGATPAASGWTRPRWNDGIEPPHAPLTVASIALETATGLGGVQSTNAGKGGNQSHEIVVASVVFKKDCPLEQTDVPLLMSINKRESFVAMRKPQQGSMLPTGAEAELKKMGVSLVGNERSLIALLMGKIQEVDPDVVVGQNLCGFSMDILSTRCQALNIAFWHRMSRLKRAKGSKLRLPNEGGGGAFRQSRQMTAGRLQCDTLLMGRELCRGVTSHDLPSLVEARMADWIKQLIETHQDDKMWLWFKEFKSDQLLKYFVEKDGVRFVCAHAFLEALAAFKLTFRLECLPLTRQLTNIAGNVWARSLMNQRAERNEFLLMHEFHKEKFVCPDKEFKQFGQPAQAKGKKGKGKGGGQDDDQAADGDGEQQGQQQSGGGKTKQKAQYAGGLVLEPKAGLYDTYILLLDFNSLYPSIIQEYNICFTSVKRPDGGAEGFEDFEGKSDESVTDSVLPGILARLVKARRDVKDLMKKEKTDAKRALFNTRQLALKLTANSMYGCLGFSSSRFHCKPMAALITRHGRRILEDTKAKAETELQLEVVYGDTDSIMVNSGLPSSAPDPESLRENFGKALGIGRNLKESVNKLYRKLELDIDGVFSRLLLLKKKKYAAKIVEDFEKGKEKTETKGLDLVRRDWCVLSREMGEAIVNKILSNVDKETSLEWVHTYIEEVARCLDERKIPLEKYIITKGLTKLPNQYPDAKSLPHVQVALRMQQKGVKFSGGEEIPYILCCPPVGGGAEAVAADTENTAERAFHPDEVRDRRLTVDTEMYKANQLLGPIGRLLAPLEGTSPARIAECLGLDKEKYAHKAMQIAQEEAAAGNDGENAESTFDISDAFRSKEESYDKYTHFGTMPCPFHECKEFIDAKKTFKTLRCSVCKRRLSNSFLENTLWIILRNLAVNAESVRKCTECGTRTRRITLQGGNVCPNLSCTSRESGSAGVGDKGSLQPSLTTHDLYKHQECLHFMLSLPAPVTGDDIGEDGVIELPHERPGASLPPVAAEGPSRVLSEAERRRDQALKAHLRGVVEEFMVFSAYDRLPSV</sequence>
<comment type="similarity">
    <text evidence="2 12">Belongs to the DNA polymerase type-B family.</text>
</comment>
<feature type="region of interest" description="Disordered" evidence="13">
    <location>
        <begin position="970"/>
        <end position="1009"/>
    </location>
</feature>
<reference evidence="17" key="1">
    <citation type="submission" date="2014-11" db="EMBL/GenBank/DDBJ databases">
        <authorList>
            <person name="Otto D Thomas"/>
            <person name="Naeem Raeece"/>
        </authorList>
    </citation>
    <scope>NUCLEOTIDE SEQUENCE</scope>
</reference>
<dbReference type="InterPro" id="IPR024647">
    <property type="entry name" value="DNA_pol_a_cat_su_N"/>
</dbReference>
<dbReference type="InterPro" id="IPR006133">
    <property type="entry name" value="DNA-dir_DNA_pol_B_exonuc"/>
</dbReference>
<gene>
    <name evidence="17" type="ORF">Cvel_20463</name>
</gene>
<feature type="domain" description="DNA polymerase alpha catalytic subunit N-terminal" evidence="16">
    <location>
        <begin position="12"/>
        <end position="73"/>
    </location>
</feature>
<dbReference type="InterPro" id="IPR017964">
    <property type="entry name" value="DNA-dir_DNA_pol_B_CS"/>
</dbReference>
<evidence type="ECO:0000256" key="7">
    <source>
        <dbReference type="ARBA" id="ARBA00022771"/>
    </source>
</evidence>
<dbReference type="Gene3D" id="3.90.1600.10">
    <property type="entry name" value="Palm domain of DNA polymerase"/>
    <property type="match status" value="1"/>
</dbReference>
<dbReference type="GO" id="GO:1902975">
    <property type="term" value="P:mitotic DNA replication initiation"/>
    <property type="evidence" value="ECO:0007669"/>
    <property type="project" value="InterPro"/>
</dbReference>